<sequence>MLIGKFLLITMLFGSFSYRTPIIDQCPMDYEVAVGASGQVDIGKYEPKLNYDFQVLWERELGICGSGHDISLWYEKKDKLVSRLIKKKISHRREFSSYYRQVKDMSLQTIDTGYGNDYFLIGYTLSAEAYEDLQIMYYNRVSLGWLTASLRVNQNKTIIEGKAEKDFPIQKNVYLTPLFKYINISGREDIQAKIVLKYKVR</sequence>
<dbReference type="EMBL" id="MT141727">
    <property type="protein sequence ID" value="QJA69678.1"/>
    <property type="molecule type" value="Genomic_DNA"/>
</dbReference>
<dbReference type="AlphaFoldDB" id="A0A6M3JK71"/>
<name>A0A6M3JK71_9ZZZZ</name>
<proteinExistence type="predicted"/>
<protein>
    <submittedName>
        <fullName evidence="1">Uncharacterized protein</fullName>
    </submittedName>
</protein>
<evidence type="ECO:0000313" key="1">
    <source>
        <dbReference type="EMBL" id="QJA69678.1"/>
    </source>
</evidence>
<reference evidence="1" key="1">
    <citation type="submission" date="2020-03" db="EMBL/GenBank/DDBJ databases">
        <title>The deep terrestrial virosphere.</title>
        <authorList>
            <person name="Holmfeldt K."/>
            <person name="Nilsson E."/>
            <person name="Simone D."/>
            <person name="Lopez-Fernandez M."/>
            <person name="Wu X."/>
            <person name="de Brujin I."/>
            <person name="Lundin D."/>
            <person name="Andersson A."/>
            <person name="Bertilsson S."/>
            <person name="Dopson M."/>
        </authorList>
    </citation>
    <scope>NUCLEOTIDE SEQUENCE</scope>
    <source>
        <strain evidence="1">MM415A04379</strain>
    </source>
</reference>
<gene>
    <name evidence="1" type="ORF">MM415A04379_0004</name>
</gene>
<accession>A0A6M3JK71</accession>
<organism evidence="1">
    <name type="scientific">viral metagenome</name>
    <dbReference type="NCBI Taxonomy" id="1070528"/>
    <lineage>
        <taxon>unclassified sequences</taxon>
        <taxon>metagenomes</taxon>
        <taxon>organismal metagenomes</taxon>
    </lineage>
</organism>